<accession>A0A3R8T515</accession>
<dbReference type="Proteomes" id="UP000269265">
    <property type="component" value="Unassembled WGS sequence"/>
</dbReference>
<keyword evidence="2" id="KW-1185">Reference proteome</keyword>
<dbReference type="OrthoDB" id="8906229at2"/>
<evidence type="ECO:0000313" key="2">
    <source>
        <dbReference type="Proteomes" id="UP000269265"/>
    </source>
</evidence>
<gene>
    <name evidence="1" type="ORF">EIP75_01600</name>
</gene>
<dbReference type="RefSeq" id="WP_125241449.1">
    <property type="nucleotide sequence ID" value="NZ_RSED01000001.1"/>
</dbReference>
<protein>
    <submittedName>
        <fullName evidence="1">Uncharacterized protein</fullName>
    </submittedName>
</protein>
<dbReference type="EMBL" id="RSED01000001">
    <property type="protein sequence ID" value="RRS06306.1"/>
    <property type="molecule type" value="Genomic_DNA"/>
</dbReference>
<name>A0A3R8T515_9BURK</name>
<organism evidence="1 2">
    <name type="scientific">Aquabacterium soli</name>
    <dbReference type="NCBI Taxonomy" id="2493092"/>
    <lineage>
        <taxon>Bacteria</taxon>
        <taxon>Pseudomonadati</taxon>
        <taxon>Pseudomonadota</taxon>
        <taxon>Betaproteobacteria</taxon>
        <taxon>Burkholderiales</taxon>
        <taxon>Aquabacterium</taxon>
    </lineage>
</organism>
<evidence type="ECO:0000313" key="1">
    <source>
        <dbReference type="EMBL" id="RRS06306.1"/>
    </source>
</evidence>
<comment type="caution">
    <text evidence="1">The sequence shown here is derived from an EMBL/GenBank/DDBJ whole genome shotgun (WGS) entry which is preliminary data.</text>
</comment>
<proteinExistence type="predicted"/>
<sequence length="114" mass="12832">MKIMTIKELDEVLATEDPEEHPEQTHDVEVSLANHKVVVVPCMLAVADRPQRPQEIALVIPRGLCRGGQPTRQGLLHAAAEAVRRHLAHRKHPWLEVRTRINGVLTPLMRVHTA</sequence>
<reference evidence="1 2" key="1">
    <citation type="submission" date="2018-12" db="EMBL/GenBank/DDBJ databases">
        <title>The whole draft genome of Aquabacterium sp. SJQ9.</title>
        <authorList>
            <person name="Sun L."/>
            <person name="Gao X."/>
            <person name="Chen W."/>
            <person name="Huang K."/>
        </authorList>
    </citation>
    <scope>NUCLEOTIDE SEQUENCE [LARGE SCALE GENOMIC DNA]</scope>
    <source>
        <strain evidence="1 2">SJQ9</strain>
    </source>
</reference>
<dbReference type="AlphaFoldDB" id="A0A3R8T515"/>